<dbReference type="InterPro" id="IPR001667">
    <property type="entry name" value="DDH_dom"/>
</dbReference>
<name>A0ABZ3ILX3_9FIRM</name>
<evidence type="ECO:0000256" key="2">
    <source>
        <dbReference type="ARBA" id="ARBA00019841"/>
    </source>
</evidence>
<dbReference type="InterPro" id="IPR051673">
    <property type="entry name" value="SSDNA_exonuclease_RecJ"/>
</dbReference>
<dbReference type="Gene3D" id="3.10.310.30">
    <property type="match status" value="1"/>
</dbReference>
<dbReference type="EMBL" id="CP155573">
    <property type="protein sequence ID" value="XFO66600.1"/>
    <property type="molecule type" value="Genomic_DNA"/>
</dbReference>
<dbReference type="Proteomes" id="UP000216752">
    <property type="component" value="Chromosome"/>
</dbReference>
<evidence type="ECO:0000256" key="3">
    <source>
        <dbReference type="ARBA" id="ARBA00022722"/>
    </source>
</evidence>
<keyword evidence="10" id="KW-1185">Reference proteome</keyword>
<evidence type="ECO:0000256" key="4">
    <source>
        <dbReference type="ARBA" id="ARBA00022801"/>
    </source>
</evidence>
<feature type="domain" description="RecJ OB" evidence="8">
    <location>
        <begin position="480"/>
        <end position="585"/>
    </location>
</feature>
<evidence type="ECO:0000259" key="6">
    <source>
        <dbReference type="Pfam" id="PF01368"/>
    </source>
</evidence>
<dbReference type="Pfam" id="PF17768">
    <property type="entry name" value="RecJ_OB"/>
    <property type="match status" value="1"/>
</dbReference>
<feature type="domain" description="DDH" evidence="6">
    <location>
        <begin position="105"/>
        <end position="254"/>
    </location>
</feature>
<dbReference type="PANTHER" id="PTHR30255:SF2">
    <property type="entry name" value="SINGLE-STRANDED-DNA-SPECIFIC EXONUCLEASE RECJ"/>
    <property type="match status" value="1"/>
</dbReference>
<dbReference type="PANTHER" id="PTHR30255">
    <property type="entry name" value="SINGLE-STRANDED-DNA-SPECIFIC EXONUCLEASE RECJ"/>
    <property type="match status" value="1"/>
</dbReference>
<dbReference type="Pfam" id="PF02272">
    <property type="entry name" value="DHHA1"/>
    <property type="match status" value="1"/>
</dbReference>
<evidence type="ECO:0000256" key="5">
    <source>
        <dbReference type="ARBA" id="ARBA00022839"/>
    </source>
</evidence>
<sequence length="709" mass="78237">MQKITLYTTIVSSTLLWRSINFIMAKLKKKWRLFPARHQLANELSQKLNISEYIAQALINRGITNEQAADEFLYAGAEHFADPYALKGMSAAVKRIIQAVEVQEKITIYGDYDVDGITACATLYKTLTRLNANVEFYIPDRQSEGYGLNPAALHNLIDTGTKLVITVDCGISAIKEIAPIGDQLDIIITDHHQPPSELPVALAIINPKQPGCLYPEKNLAGVGVAFKLCQGLWQHYYGLETKFFDYLDIVAIGTVADIVPLTGENRVLVKLGLKQLQTTENLGIKALLEVCGLRGKVIDSGSIGFVIAPRLNAVGRISQATAGVELLITNDANYAHELANLLDGENLVRQNIEKSILAKAEEQLETVDVGAAKVLVLAGEEWHSGVIGIVASRLVDKYYKPVIMISIHEGVGKGSCRSIPAFDIYTALTACSDLLTQFGGHRQAAGLSISLPNIPLLRERLNSLAAETLSAADYVPVLTIDSILPLEEISAPFLEQLACLEPYGFGNPSPVFACHNIEMKEKRLIGQQSRHLKLKLKNAAVKDVVAWNMAELSPLLTCDKAIDLVFVPKYNEWQGQKNLQLIAHDVRQSPDSQTQAELNRIAPDRTCIAQVYLTLKEYNKLGQYNFSLQTIVNKISSNYNVVLSENVLTMALTILAELDLLTKEPQEPQEQGTFTIQLTPSPLKKLDLTNSPAFQESIKMREEYLSQYS</sequence>
<evidence type="ECO:0000313" key="9">
    <source>
        <dbReference type="EMBL" id="XFO66600.1"/>
    </source>
</evidence>
<dbReference type="InterPro" id="IPR041122">
    <property type="entry name" value="RecJ_OB"/>
</dbReference>
<protein>
    <recommendedName>
        <fullName evidence="2">Single-stranded-DNA-specific exonuclease RecJ</fullName>
    </recommendedName>
</protein>
<reference evidence="9" key="1">
    <citation type="submission" date="2024-05" db="EMBL/GenBank/DDBJ databases">
        <title>Isolation and characterization of Sporomusa carbonis sp. nov., a carboxydotrophic hydrogenogen in the genus of Sporomusa isolated from a charcoal burning pile.</title>
        <authorList>
            <person name="Boeer T."/>
            <person name="Rosenbaum F."/>
            <person name="Eysell L."/>
            <person name="Mueller V."/>
            <person name="Daniel R."/>
            <person name="Poehlein A."/>
        </authorList>
    </citation>
    <scope>NUCLEOTIDE SEQUENCE [LARGE SCALE GENOMIC DNA]</scope>
    <source>
        <strain evidence="9">DSM 10669</strain>
    </source>
</reference>
<keyword evidence="3" id="KW-0540">Nuclease</keyword>
<evidence type="ECO:0000313" key="10">
    <source>
        <dbReference type="Proteomes" id="UP000216752"/>
    </source>
</evidence>
<proteinExistence type="inferred from homology"/>
<comment type="similarity">
    <text evidence="1">Belongs to the RecJ family.</text>
</comment>
<dbReference type="Gene3D" id="3.90.1640.30">
    <property type="match status" value="1"/>
</dbReference>
<dbReference type="NCBIfam" id="TIGR00644">
    <property type="entry name" value="recJ"/>
    <property type="match status" value="1"/>
</dbReference>
<dbReference type="InterPro" id="IPR038763">
    <property type="entry name" value="DHH_sf"/>
</dbReference>
<organism evidence="9 10">
    <name type="scientific">Sporomusa silvacetica DSM 10669</name>
    <dbReference type="NCBI Taxonomy" id="1123289"/>
    <lineage>
        <taxon>Bacteria</taxon>
        <taxon>Bacillati</taxon>
        <taxon>Bacillota</taxon>
        <taxon>Negativicutes</taxon>
        <taxon>Selenomonadales</taxon>
        <taxon>Sporomusaceae</taxon>
        <taxon>Sporomusa</taxon>
    </lineage>
</organism>
<dbReference type="InterPro" id="IPR003156">
    <property type="entry name" value="DHHA1_dom"/>
</dbReference>
<gene>
    <name evidence="9" type="ORF">SPSIL_027590</name>
</gene>
<keyword evidence="5" id="KW-0269">Exonuclease</keyword>
<evidence type="ECO:0000259" key="8">
    <source>
        <dbReference type="Pfam" id="PF17768"/>
    </source>
</evidence>
<evidence type="ECO:0000256" key="1">
    <source>
        <dbReference type="ARBA" id="ARBA00005915"/>
    </source>
</evidence>
<evidence type="ECO:0000259" key="7">
    <source>
        <dbReference type="Pfam" id="PF02272"/>
    </source>
</evidence>
<accession>A0ABZ3ILX3</accession>
<keyword evidence="4" id="KW-0378">Hydrolase</keyword>
<dbReference type="InterPro" id="IPR004610">
    <property type="entry name" value="RecJ"/>
</dbReference>
<dbReference type="Pfam" id="PF01368">
    <property type="entry name" value="DHH"/>
    <property type="match status" value="1"/>
</dbReference>
<feature type="domain" description="DHHA1" evidence="7">
    <location>
        <begin position="373"/>
        <end position="466"/>
    </location>
</feature>
<dbReference type="SUPFAM" id="SSF64182">
    <property type="entry name" value="DHH phosphoesterases"/>
    <property type="match status" value="1"/>
</dbReference>